<evidence type="ECO:0000313" key="2">
    <source>
        <dbReference type="EMBL" id="KAK7540039.1"/>
    </source>
</evidence>
<proteinExistence type="predicted"/>
<accession>A0ABR1LXX6</accession>
<evidence type="ECO:0000313" key="3">
    <source>
        <dbReference type="Proteomes" id="UP001360953"/>
    </source>
</evidence>
<gene>
    <name evidence="2" type="ORF">J3D65DRAFT_602042</name>
</gene>
<sequence length="163" mass="18365">MPQCESFLASGQAEKCSKRAKPGQRFCHWHQCIQYTPDGDSVTKAKDKAKKEEEDEAENEDKQKKKEKKKKKNKEANKQAEPSDSEDSGQATPGDDPVLQLSPVVKRMLSRFKVDVKGKSKSKSDDEAEAEAEKDVEMLRRAIKAQKRQLENLAAAFDRLGVK</sequence>
<feature type="compositionally biased region" description="Basic and acidic residues" evidence="1">
    <location>
        <begin position="41"/>
        <end position="52"/>
    </location>
</feature>
<name>A0ABR1LXX6_9PEZI</name>
<keyword evidence="3" id="KW-1185">Reference proteome</keyword>
<dbReference type="RefSeq" id="XP_066657310.1">
    <property type="nucleotide sequence ID" value="XM_066798083.1"/>
</dbReference>
<dbReference type="Proteomes" id="UP001360953">
    <property type="component" value="Unassembled WGS sequence"/>
</dbReference>
<feature type="compositionally biased region" description="Basic and acidic residues" evidence="1">
    <location>
        <begin position="112"/>
        <end position="133"/>
    </location>
</feature>
<comment type="caution">
    <text evidence="2">The sequence shown here is derived from an EMBL/GenBank/DDBJ whole genome shotgun (WGS) entry which is preliminary data.</text>
</comment>
<evidence type="ECO:0000256" key="1">
    <source>
        <dbReference type="SAM" id="MobiDB-lite"/>
    </source>
</evidence>
<dbReference type="EMBL" id="JBBPEH010000004">
    <property type="protein sequence ID" value="KAK7540039.1"/>
    <property type="molecule type" value="Genomic_DNA"/>
</dbReference>
<organism evidence="2 3">
    <name type="scientific">Phyllosticta citribraziliensis</name>
    <dbReference type="NCBI Taxonomy" id="989973"/>
    <lineage>
        <taxon>Eukaryota</taxon>
        <taxon>Fungi</taxon>
        <taxon>Dikarya</taxon>
        <taxon>Ascomycota</taxon>
        <taxon>Pezizomycotina</taxon>
        <taxon>Dothideomycetes</taxon>
        <taxon>Dothideomycetes incertae sedis</taxon>
        <taxon>Botryosphaeriales</taxon>
        <taxon>Phyllostictaceae</taxon>
        <taxon>Phyllosticta</taxon>
    </lineage>
</organism>
<reference evidence="2 3" key="1">
    <citation type="submission" date="2024-04" db="EMBL/GenBank/DDBJ databases">
        <title>Phyllosticta paracitricarpa is synonymous to the EU quarantine fungus P. citricarpa based on phylogenomic analyses.</title>
        <authorList>
            <consortium name="Lawrence Berkeley National Laboratory"/>
            <person name="Van ingen-buijs V.A."/>
            <person name="Van westerhoven A.C."/>
            <person name="Haridas S."/>
            <person name="Skiadas P."/>
            <person name="Martin F."/>
            <person name="Groenewald J.Z."/>
            <person name="Crous P.W."/>
            <person name="Seidl M.F."/>
        </authorList>
    </citation>
    <scope>NUCLEOTIDE SEQUENCE [LARGE SCALE GENOMIC DNA]</scope>
    <source>
        <strain evidence="2 3">CPC 17464</strain>
    </source>
</reference>
<dbReference type="GeneID" id="92030989"/>
<feature type="region of interest" description="Disordered" evidence="1">
    <location>
        <begin position="1"/>
        <end position="20"/>
    </location>
</feature>
<protein>
    <submittedName>
        <fullName evidence="2">Uncharacterized protein</fullName>
    </submittedName>
</protein>
<feature type="region of interest" description="Disordered" evidence="1">
    <location>
        <begin position="36"/>
        <end position="133"/>
    </location>
</feature>